<dbReference type="OrthoDB" id="2019572at2759"/>
<comment type="caution">
    <text evidence="3">The sequence shown here is derived from an EMBL/GenBank/DDBJ whole genome shotgun (WGS) entry which is preliminary data.</text>
</comment>
<organism evidence="3 4">
    <name type="scientific">Verticillium longisporum</name>
    <name type="common">Verticillium dahliae var. longisporum</name>
    <dbReference type="NCBI Taxonomy" id="100787"/>
    <lineage>
        <taxon>Eukaryota</taxon>
        <taxon>Fungi</taxon>
        <taxon>Dikarya</taxon>
        <taxon>Ascomycota</taxon>
        <taxon>Pezizomycotina</taxon>
        <taxon>Sordariomycetes</taxon>
        <taxon>Hypocreomycetidae</taxon>
        <taxon>Glomerellales</taxon>
        <taxon>Plectosphaerellaceae</taxon>
        <taxon>Verticillium</taxon>
    </lineage>
</organism>
<feature type="signal peptide" evidence="2">
    <location>
        <begin position="1"/>
        <end position="21"/>
    </location>
</feature>
<keyword evidence="2" id="KW-0732">Signal</keyword>
<dbReference type="EMBL" id="JAEMWZ010000056">
    <property type="protein sequence ID" value="KAG7139524.1"/>
    <property type="molecule type" value="Genomic_DNA"/>
</dbReference>
<gene>
    <name evidence="3" type="ORF">HYQ45_003524</name>
</gene>
<sequence>MVAAGTARLIASSMLLGLSTAIVVTPGQPAAGLESAGVKDSRFTFSGHPVVVPNDGAIGTFTDGPQGLTSGIIMSTGLVSNAVVGSTPNTNFGFSMGPPFRECAVGNTQESVYYGMFVNVPQGVTAIRINYLFATEEPITGNPDSSIIYRDEVPQPQTAVLAASALPNTGATFGLSYARAGVISSYEFLVQPGSTQHLDFVLCDVGNGDFDSALLIDIVGLPLDPVFFPSSAAPSSIPPSSLGPPQLGASQLGASQLGASQLGASQLGASQLDPPQLDRSQLGASQLDPPQLGPPQLGPSQLDCSQLRASELDCSQLRGSQLGSSQLCAQLGSPQLCSSQLGSPQLCSSQLCSSQLGSS</sequence>
<evidence type="ECO:0000313" key="4">
    <source>
        <dbReference type="Proteomes" id="UP000689129"/>
    </source>
</evidence>
<accession>A0A8I2ZV90</accession>
<feature type="chain" id="PRO_5034382113" evidence="2">
    <location>
        <begin position="22"/>
        <end position="359"/>
    </location>
</feature>
<reference evidence="3" key="1">
    <citation type="journal article" date="2021" name="Mol. Plant Pathol.">
        <title>A 20-kb lineage-specific genomic region tames virulence in pathogenic amphidiploid Verticillium longisporum.</title>
        <authorList>
            <person name="Harting R."/>
            <person name="Starke J."/>
            <person name="Kusch H."/>
            <person name="Poggeler S."/>
            <person name="Maurus I."/>
            <person name="Schluter R."/>
            <person name="Landesfeind M."/>
            <person name="Bulla I."/>
            <person name="Nowrousian M."/>
            <person name="de Jonge R."/>
            <person name="Stahlhut G."/>
            <person name="Hoff K.J."/>
            <person name="Asshauer K.P."/>
            <person name="Thurmer A."/>
            <person name="Stanke M."/>
            <person name="Daniel R."/>
            <person name="Morgenstern B."/>
            <person name="Thomma B.P.H.J."/>
            <person name="Kronstad J.W."/>
            <person name="Braus-Stromeyer S.A."/>
            <person name="Braus G.H."/>
        </authorList>
    </citation>
    <scope>NUCLEOTIDE SEQUENCE</scope>
    <source>
        <strain evidence="3">Vl32</strain>
    </source>
</reference>
<evidence type="ECO:0000256" key="1">
    <source>
        <dbReference type="SAM" id="MobiDB-lite"/>
    </source>
</evidence>
<dbReference type="Proteomes" id="UP000689129">
    <property type="component" value="Unassembled WGS sequence"/>
</dbReference>
<name>A0A8I2ZV90_VERLO</name>
<protein>
    <submittedName>
        <fullName evidence="3">Uncharacterized protein</fullName>
    </submittedName>
</protein>
<feature type="region of interest" description="Disordered" evidence="1">
    <location>
        <begin position="268"/>
        <end position="302"/>
    </location>
</feature>
<proteinExistence type="predicted"/>
<evidence type="ECO:0000313" key="3">
    <source>
        <dbReference type="EMBL" id="KAG7139524.1"/>
    </source>
</evidence>
<dbReference type="AlphaFoldDB" id="A0A8I2ZV90"/>
<evidence type="ECO:0000256" key="2">
    <source>
        <dbReference type="SAM" id="SignalP"/>
    </source>
</evidence>